<dbReference type="PRINTS" id="PR00080">
    <property type="entry name" value="SDRFAMILY"/>
</dbReference>
<keyword evidence="3" id="KW-0560">Oxidoreductase</keyword>
<dbReference type="PROSITE" id="PS00061">
    <property type="entry name" value="ADH_SHORT"/>
    <property type="match status" value="1"/>
</dbReference>
<dbReference type="VEuPathDB" id="FungiDB:PV07_08060"/>
<dbReference type="PANTHER" id="PTHR44169:SF6">
    <property type="entry name" value="NADPH-DEPENDENT 1-ACYLDIHYDROXYACETONE PHOSPHATE REDUCTASE"/>
    <property type="match status" value="1"/>
</dbReference>
<evidence type="ECO:0000256" key="3">
    <source>
        <dbReference type="ARBA" id="ARBA00023002"/>
    </source>
</evidence>
<dbReference type="GO" id="GO:0005783">
    <property type="term" value="C:endoplasmic reticulum"/>
    <property type="evidence" value="ECO:0007669"/>
    <property type="project" value="TreeGrafter"/>
</dbReference>
<name>A0A0D2AT80_9EURO</name>
<protein>
    <submittedName>
        <fullName evidence="5">Uncharacterized protein</fullName>
    </submittedName>
</protein>
<dbReference type="InterPro" id="IPR036291">
    <property type="entry name" value="NAD(P)-bd_dom_sf"/>
</dbReference>
<dbReference type="GO" id="GO:0019433">
    <property type="term" value="P:triglyceride catabolic process"/>
    <property type="evidence" value="ECO:0007669"/>
    <property type="project" value="TreeGrafter"/>
</dbReference>
<keyword evidence="6" id="KW-1185">Reference proteome</keyword>
<dbReference type="InterPro" id="IPR002347">
    <property type="entry name" value="SDR_fam"/>
</dbReference>
<dbReference type="GeneID" id="27347254"/>
<gene>
    <name evidence="5" type="ORF">PV07_08060</name>
</gene>
<organism evidence="5 6">
    <name type="scientific">Cladophialophora immunda</name>
    <dbReference type="NCBI Taxonomy" id="569365"/>
    <lineage>
        <taxon>Eukaryota</taxon>
        <taxon>Fungi</taxon>
        <taxon>Dikarya</taxon>
        <taxon>Ascomycota</taxon>
        <taxon>Pezizomycotina</taxon>
        <taxon>Eurotiomycetes</taxon>
        <taxon>Chaetothyriomycetidae</taxon>
        <taxon>Chaetothyriales</taxon>
        <taxon>Herpotrichiellaceae</taxon>
        <taxon>Cladophialophora</taxon>
    </lineage>
</organism>
<dbReference type="SUPFAM" id="SSF51735">
    <property type="entry name" value="NAD(P)-binding Rossmann-fold domains"/>
    <property type="match status" value="1"/>
</dbReference>
<dbReference type="RefSeq" id="XP_016248608.1">
    <property type="nucleotide sequence ID" value="XM_016395189.1"/>
</dbReference>
<dbReference type="AlphaFoldDB" id="A0A0D2AT80"/>
<evidence type="ECO:0000256" key="4">
    <source>
        <dbReference type="RuleBase" id="RU000363"/>
    </source>
</evidence>
<dbReference type="GO" id="GO:0000140">
    <property type="term" value="F:acylglycerone-phosphate reductase (NADP+) activity"/>
    <property type="evidence" value="ECO:0007669"/>
    <property type="project" value="TreeGrafter"/>
</dbReference>
<dbReference type="PANTHER" id="PTHR44169">
    <property type="entry name" value="NADPH-DEPENDENT 1-ACYLDIHYDROXYACETONE PHOSPHATE REDUCTASE"/>
    <property type="match status" value="1"/>
</dbReference>
<accession>A0A0D2AT80</accession>
<reference evidence="5 6" key="1">
    <citation type="submission" date="2015-01" db="EMBL/GenBank/DDBJ databases">
        <title>The Genome Sequence of Cladophialophora immunda CBS83496.</title>
        <authorList>
            <consortium name="The Broad Institute Genomics Platform"/>
            <person name="Cuomo C."/>
            <person name="de Hoog S."/>
            <person name="Gorbushina A."/>
            <person name="Stielow B."/>
            <person name="Teixiera M."/>
            <person name="Abouelleil A."/>
            <person name="Chapman S.B."/>
            <person name="Priest M."/>
            <person name="Young S.K."/>
            <person name="Wortman J."/>
            <person name="Nusbaum C."/>
            <person name="Birren B."/>
        </authorList>
    </citation>
    <scope>NUCLEOTIDE SEQUENCE [LARGE SCALE GENOMIC DNA]</scope>
    <source>
        <strain evidence="5 6">CBS 83496</strain>
    </source>
</reference>
<sequence length="301" mass="32341">MATTKKRTVLITGCSDGGLGAALALAFHKRGDRVFATARTPSKMASLQSVGIETLPLDVLSEDSIRSCVEKVSSLTGGTLDILVNNAGAGLNMPVLDVSMAEIQRQFDINVFSAIRMIQLFFPLLRNSTAESRMVVNNSSCASVLALPFAGPYSASKAALSSFSETLRLEMQAFGIKVVDLRTGGVRSKFFDNANSEMSASLPETSPYTPGKDVVERFLDRGPQVSLMDTADWANRVVRDLSNRGGKGAPHQIWRGQGATSAWLGTSVLPVGWLDVMVKKLSGLDVVEKRIKGEKQKMVPS</sequence>
<dbReference type="EMBL" id="KN847043">
    <property type="protein sequence ID" value="KIW28392.1"/>
    <property type="molecule type" value="Genomic_DNA"/>
</dbReference>
<dbReference type="OrthoDB" id="2102561at2759"/>
<dbReference type="HOGENOM" id="CLU_010194_2_9_1"/>
<comment type="similarity">
    <text evidence="1 4">Belongs to the short-chain dehydrogenases/reductases (SDR) family.</text>
</comment>
<dbReference type="GO" id="GO:0004806">
    <property type="term" value="F:triacylglycerol lipase activity"/>
    <property type="evidence" value="ECO:0007669"/>
    <property type="project" value="TreeGrafter"/>
</dbReference>
<dbReference type="GO" id="GO:0006654">
    <property type="term" value="P:phosphatidic acid biosynthetic process"/>
    <property type="evidence" value="ECO:0007669"/>
    <property type="project" value="TreeGrafter"/>
</dbReference>
<dbReference type="GO" id="GO:0005811">
    <property type="term" value="C:lipid droplet"/>
    <property type="evidence" value="ECO:0007669"/>
    <property type="project" value="TreeGrafter"/>
</dbReference>
<dbReference type="STRING" id="569365.A0A0D2AT80"/>
<evidence type="ECO:0000313" key="6">
    <source>
        <dbReference type="Proteomes" id="UP000054466"/>
    </source>
</evidence>
<evidence type="ECO:0000256" key="1">
    <source>
        <dbReference type="ARBA" id="ARBA00006484"/>
    </source>
</evidence>
<keyword evidence="2" id="KW-0521">NADP</keyword>
<proteinExistence type="inferred from homology"/>
<dbReference type="Pfam" id="PF00106">
    <property type="entry name" value="adh_short"/>
    <property type="match status" value="1"/>
</dbReference>
<evidence type="ECO:0000256" key="2">
    <source>
        <dbReference type="ARBA" id="ARBA00022857"/>
    </source>
</evidence>
<dbReference type="Proteomes" id="UP000054466">
    <property type="component" value="Unassembled WGS sequence"/>
</dbReference>
<dbReference type="InterPro" id="IPR020904">
    <property type="entry name" value="Sc_DH/Rdtase_CS"/>
</dbReference>
<dbReference type="Gene3D" id="3.40.50.720">
    <property type="entry name" value="NAD(P)-binding Rossmann-like Domain"/>
    <property type="match status" value="1"/>
</dbReference>
<dbReference type="PRINTS" id="PR00081">
    <property type="entry name" value="GDHRDH"/>
</dbReference>
<evidence type="ECO:0000313" key="5">
    <source>
        <dbReference type="EMBL" id="KIW28392.1"/>
    </source>
</evidence>